<dbReference type="Proteomes" id="UP000516437">
    <property type="component" value="Chromosome 4"/>
</dbReference>
<proteinExistence type="predicted"/>
<dbReference type="AlphaFoldDB" id="A0A6A1VSV8"/>
<name>A0A6A1VSV8_9ROSI</name>
<evidence type="ECO:0000313" key="1">
    <source>
        <dbReference type="EMBL" id="KAB1216024.1"/>
    </source>
</evidence>
<evidence type="ECO:0000313" key="2">
    <source>
        <dbReference type="Proteomes" id="UP000516437"/>
    </source>
</evidence>
<reference evidence="1 2" key="1">
    <citation type="journal article" date="2019" name="Plant Biotechnol. J.">
        <title>The red bayberry genome and genetic basis of sex determination.</title>
        <authorList>
            <person name="Jia H.M."/>
            <person name="Jia H.J."/>
            <person name="Cai Q.L."/>
            <person name="Wang Y."/>
            <person name="Zhao H.B."/>
            <person name="Yang W.F."/>
            <person name="Wang G.Y."/>
            <person name="Li Y.H."/>
            <person name="Zhan D.L."/>
            <person name="Shen Y.T."/>
            <person name="Niu Q.F."/>
            <person name="Chang L."/>
            <person name="Qiu J."/>
            <person name="Zhao L."/>
            <person name="Xie H.B."/>
            <person name="Fu W.Y."/>
            <person name="Jin J."/>
            <person name="Li X.W."/>
            <person name="Jiao Y."/>
            <person name="Zhou C.C."/>
            <person name="Tu T."/>
            <person name="Chai C.Y."/>
            <person name="Gao J.L."/>
            <person name="Fan L.J."/>
            <person name="van de Weg E."/>
            <person name="Wang J.Y."/>
            <person name="Gao Z.S."/>
        </authorList>
    </citation>
    <scope>NUCLEOTIDE SEQUENCE [LARGE SCALE GENOMIC DNA]</scope>
    <source>
        <tissue evidence="1">Leaves</tissue>
    </source>
</reference>
<protein>
    <submittedName>
        <fullName evidence="1">Monothiol glutaredoxin-S16, chloroplastic</fullName>
    </submittedName>
</protein>
<dbReference type="OrthoDB" id="1745918at2759"/>
<keyword evidence="2" id="KW-1185">Reference proteome</keyword>
<gene>
    <name evidence="1" type="ORF">CJ030_MR4G008902</name>
</gene>
<dbReference type="EMBL" id="RXIC02000022">
    <property type="protein sequence ID" value="KAB1216024.1"/>
    <property type="molecule type" value="Genomic_DNA"/>
</dbReference>
<sequence length="146" mass="15828">MATINLSSVHTPHSIRFRSSLSTQNASNLSLYSPRKSSLTFPSVSLKSDGAAKIRALTIALSHKNLSETELAQVPPAAEDVSGKLPSDAGVYAIYDKNEELQFIGISRNIAASITVHRKSVPDLCNSVKRVETCGFPNYYIKFNSA</sequence>
<comment type="caution">
    <text evidence="1">The sequence shown here is derived from an EMBL/GenBank/DDBJ whole genome shotgun (WGS) entry which is preliminary data.</text>
</comment>
<accession>A0A6A1VSV8</accession>
<organism evidence="1 2">
    <name type="scientific">Morella rubra</name>
    <name type="common">Chinese bayberry</name>
    <dbReference type="NCBI Taxonomy" id="262757"/>
    <lineage>
        <taxon>Eukaryota</taxon>
        <taxon>Viridiplantae</taxon>
        <taxon>Streptophyta</taxon>
        <taxon>Embryophyta</taxon>
        <taxon>Tracheophyta</taxon>
        <taxon>Spermatophyta</taxon>
        <taxon>Magnoliopsida</taxon>
        <taxon>eudicotyledons</taxon>
        <taxon>Gunneridae</taxon>
        <taxon>Pentapetalae</taxon>
        <taxon>rosids</taxon>
        <taxon>fabids</taxon>
        <taxon>Fagales</taxon>
        <taxon>Myricaceae</taxon>
        <taxon>Morella</taxon>
    </lineage>
</organism>